<dbReference type="CDD" id="cd02440">
    <property type="entry name" value="AdoMet_MTases"/>
    <property type="match status" value="1"/>
</dbReference>
<gene>
    <name evidence="2" type="ORF">BKG84_10935</name>
</gene>
<dbReference type="Gene3D" id="3.40.50.150">
    <property type="entry name" value="Vaccinia Virus protein VP39"/>
    <property type="match status" value="1"/>
</dbReference>
<dbReference type="Proteomes" id="UP000179441">
    <property type="component" value="Unassembled WGS sequence"/>
</dbReference>
<reference evidence="2 3" key="1">
    <citation type="submission" date="2016-10" db="EMBL/GenBank/DDBJ databases">
        <title>Evaluation of Human, Veterinary and Environmental Mycobacterium chelonae Isolates by Core Genome Phylogenomic Analysis, Targeted Gene Comparison, and Anti-microbial Susceptibility Patterns: A Tale of Mistaken Identities.</title>
        <authorList>
            <person name="Fogelson S.B."/>
            <person name="Camus A.C."/>
            <person name="Lorenz W."/>
            <person name="Vasireddy R."/>
            <person name="Vasireddy S."/>
            <person name="Smith T."/>
            <person name="Brown-Elliott B.A."/>
            <person name="Wallace R.J.Jr."/>
            <person name="Hasan N.A."/>
            <person name="Reischl U."/>
            <person name="Sanchez S."/>
        </authorList>
    </citation>
    <scope>NUCLEOTIDE SEQUENCE [LARGE SCALE GENOMIC DNA]</scope>
    <source>
        <strain evidence="2 3">15518</strain>
    </source>
</reference>
<dbReference type="InterPro" id="IPR029063">
    <property type="entry name" value="SAM-dependent_MTases_sf"/>
</dbReference>
<evidence type="ECO:0000313" key="2">
    <source>
        <dbReference type="EMBL" id="OHU78833.1"/>
    </source>
</evidence>
<evidence type="ECO:0000313" key="3">
    <source>
        <dbReference type="Proteomes" id="UP000179441"/>
    </source>
</evidence>
<protein>
    <recommendedName>
        <fullName evidence="1">Methyltransferase domain-containing protein</fullName>
    </recommendedName>
</protein>
<dbReference type="SUPFAM" id="SSF53335">
    <property type="entry name" value="S-adenosyl-L-methionine-dependent methyltransferases"/>
    <property type="match status" value="1"/>
</dbReference>
<feature type="domain" description="Methyltransferase" evidence="1">
    <location>
        <begin position="69"/>
        <end position="160"/>
    </location>
</feature>
<proteinExistence type="predicted"/>
<comment type="caution">
    <text evidence="2">The sequence shown here is derived from an EMBL/GenBank/DDBJ whole genome shotgun (WGS) entry which is preliminary data.</text>
</comment>
<dbReference type="EMBL" id="MLIS01000001">
    <property type="protein sequence ID" value="OHU78833.1"/>
    <property type="molecule type" value="Genomic_DNA"/>
</dbReference>
<accession>A0A1S1M8I9</accession>
<dbReference type="AlphaFoldDB" id="A0A1S1M8I9"/>
<dbReference type="Pfam" id="PF13649">
    <property type="entry name" value="Methyltransf_25"/>
    <property type="match status" value="1"/>
</dbReference>
<dbReference type="InterPro" id="IPR041698">
    <property type="entry name" value="Methyltransf_25"/>
</dbReference>
<name>A0A1S1M8I9_MYCCH</name>
<evidence type="ECO:0000259" key="1">
    <source>
        <dbReference type="Pfam" id="PF13649"/>
    </source>
</evidence>
<sequence length="253" mass="27559">MARGGPDASWLDTRLQTDRLEFLDRDDVPDRIKQQVVRALDELGRRTRLNEKFAHLALQQVEAVSNPKILELGSAHGGLSRAILATHPTARVTVTDLDPVSVANIADSDLGSHPRATVRVEDATAISANDNSYDLVVFAQAFHHLPPAIASAAIGEATRVGAKFFIIDLPRLSPLQLLLHILTLSTVQLPRIGYPAVHDGVISFLRAYSPAAFSALADHAGYEITAQFGRRRLTRAMPPYQLVTLTRAPIVNS</sequence>
<organism evidence="2 3">
    <name type="scientific">Mycobacteroides chelonae</name>
    <name type="common">Mycobacterium chelonae</name>
    <dbReference type="NCBI Taxonomy" id="1774"/>
    <lineage>
        <taxon>Bacteria</taxon>
        <taxon>Bacillati</taxon>
        <taxon>Actinomycetota</taxon>
        <taxon>Actinomycetes</taxon>
        <taxon>Mycobacteriales</taxon>
        <taxon>Mycobacteriaceae</taxon>
        <taxon>Mycobacteroides</taxon>
    </lineage>
</organism>
<keyword evidence="3" id="KW-1185">Reference proteome</keyword>